<evidence type="ECO:0000256" key="7">
    <source>
        <dbReference type="ARBA" id="ARBA00023163"/>
    </source>
</evidence>
<feature type="compositionally biased region" description="Basic and acidic residues" evidence="10">
    <location>
        <begin position="103"/>
        <end position="113"/>
    </location>
</feature>
<dbReference type="SUPFAM" id="SSF57903">
    <property type="entry name" value="FYVE/PHD zinc finger"/>
    <property type="match status" value="2"/>
</dbReference>
<dbReference type="CDD" id="cd15530">
    <property type="entry name" value="PHD2_d4"/>
    <property type="match status" value="1"/>
</dbReference>
<dbReference type="CDD" id="cd15619">
    <property type="entry name" value="PHD1_d4"/>
    <property type="match status" value="1"/>
</dbReference>
<dbReference type="PANTHER" id="PTHR45888">
    <property type="entry name" value="HL01030P-RELATED"/>
    <property type="match status" value="1"/>
</dbReference>
<evidence type="ECO:0000256" key="5">
    <source>
        <dbReference type="ARBA" id="ARBA00022833"/>
    </source>
</evidence>
<evidence type="ECO:0000313" key="13">
    <source>
        <dbReference type="Proteomes" id="UP000235965"/>
    </source>
</evidence>
<evidence type="ECO:0000256" key="3">
    <source>
        <dbReference type="ARBA" id="ARBA00022737"/>
    </source>
</evidence>
<evidence type="ECO:0000256" key="8">
    <source>
        <dbReference type="ARBA" id="ARBA00023242"/>
    </source>
</evidence>
<dbReference type="GO" id="GO:0007399">
    <property type="term" value="P:nervous system development"/>
    <property type="evidence" value="ECO:0007669"/>
    <property type="project" value="TreeGrafter"/>
</dbReference>
<dbReference type="FunFam" id="3.30.40.10:FF:000005">
    <property type="entry name" value="zinc finger protein isoform X1"/>
    <property type="match status" value="1"/>
</dbReference>
<proteinExistence type="predicted"/>
<sequence>MATCGIQVCNPTILSKIESFLSDPSYREAIENSANYNTRLCIERRLRMPFLDSQTGVAQNHSNLFMSPRQRIPGLTEGQIYTYPSKRWRKKRRQYLMNFMQPRRKELDPESDMHTISTVENPAASNEDSKDSAGLKDEVAKDAWYYDELDMQEMEGFDDPDPDSDYDYEESYSKRKGKKRTSKVARNTDSPAAKKPKGPGRGRKKTNYDALTDAEKPFSCERGSTRRGRQSSSASQHAASSVSIPPVAVAQSSEEIPPPSTTTPSLEKKPEVLPPMPGSEEKERAAPSPYCDFCLGDSQENKKTGQSEELVSCSDCGRSGHPTCLQFTPNMIISVRKYRWQCIECKCCSICGTSDNDDQLLFCDDCDRGYHMYCLAPPLSSPPEGSWSCRLCLVEFHKK</sequence>
<dbReference type="InterPro" id="IPR025750">
    <property type="entry name" value="DPF1-3_N"/>
</dbReference>
<feature type="domain" description="PHD-type" evidence="11">
    <location>
        <begin position="345"/>
        <end position="395"/>
    </location>
</feature>
<keyword evidence="8" id="KW-0539">Nucleus</keyword>
<evidence type="ECO:0000259" key="11">
    <source>
        <dbReference type="PROSITE" id="PS50016"/>
    </source>
</evidence>
<evidence type="ECO:0000313" key="12">
    <source>
        <dbReference type="EMBL" id="PNF34753.1"/>
    </source>
</evidence>
<feature type="compositionally biased region" description="Polar residues" evidence="10">
    <location>
        <begin position="114"/>
        <end position="126"/>
    </location>
</feature>
<feature type="domain" description="PHD-type" evidence="11">
    <location>
        <begin position="288"/>
        <end position="348"/>
    </location>
</feature>
<accession>A0A2J7R1Q1</accession>
<dbReference type="AlphaFoldDB" id="A0A2J7R1Q1"/>
<dbReference type="GO" id="GO:0071565">
    <property type="term" value="C:nBAF complex"/>
    <property type="evidence" value="ECO:0007669"/>
    <property type="project" value="TreeGrafter"/>
</dbReference>
<dbReference type="EMBL" id="NEVH01008204">
    <property type="protein sequence ID" value="PNF34753.1"/>
    <property type="molecule type" value="Genomic_DNA"/>
</dbReference>
<evidence type="ECO:0000256" key="6">
    <source>
        <dbReference type="ARBA" id="ARBA00023015"/>
    </source>
</evidence>
<protein>
    <submittedName>
        <fullName evidence="12">Zinc finger protein DPF3</fullName>
    </submittedName>
</protein>
<dbReference type="SMART" id="SM00249">
    <property type="entry name" value="PHD"/>
    <property type="match status" value="2"/>
</dbReference>
<dbReference type="InterPro" id="IPR001965">
    <property type="entry name" value="Znf_PHD"/>
</dbReference>
<dbReference type="Pfam" id="PF14051">
    <property type="entry name" value="DPF1-3_N"/>
    <property type="match status" value="1"/>
</dbReference>
<feature type="compositionally biased region" description="Basic residues" evidence="10">
    <location>
        <begin position="194"/>
        <end position="205"/>
    </location>
</feature>
<reference evidence="12 13" key="1">
    <citation type="submission" date="2017-12" db="EMBL/GenBank/DDBJ databases">
        <title>Hemimetabolous genomes reveal molecular basis of termite eusociality.</title>
        <authorList>
            <person name="Harrison M.C."/>
            <person name="Jongepier E."/>
            <person name="Robertson H.M."/>
            <person name="Arning N."/>
            <person name="Bitard-Feildel T."/>
            <person name="Chao H."/>
            <person name="Childers C.P."/>
            <person name="Dinh H."/>
            <person name="Doddapaneni H."/>
            <person name="Dugan S."/>
            <person name="Gowin J."/>
            <person name="Greiner C."/>
            <person name="Han Y."/>
            <person name="Hu H."/>
            <person name="Hughes D.S.T."/>
            <person name="Huylmans A.-K."/>
            <person name="Kemena C."/>
            <person name="Kremer L.P.M."/>
            <person name="Lee S.L."/>
            <person name="Lopez-Ezquerra A."/>
            <person name="Mallet L."/>
            <person name="Monroy-Kuhn J.M."/>
            <person name="Moser A."/>
            <person name="Murali S.C."/>
            <person name="Muzny D.M."/>
            <person name="Otani S."/>
            <person name="Piulachs M.-D."/>
            <person name="Poelchau M."/>
            <person name="Qu J."/>
            <person name="Schaub F."/>
            <person name="Wada-Katsumata A."/>
            <person name="Worley K.C."/>
            <person name="Xie Q."/>
            <person name="Ylla G."/>
            <person name="Poulsen M."/>
            <person name="Gibbs R.A."/>
            <person name="Schal C."/>
            <person name="Richards S."/>
            <person name="Belles X."/>
            <person name="Korb J."/>
            <person name="Bornberg-Bauer E."/>
        </authorList>
    </citation>
    <scope>NUCLEOTIDE SEQUENCE [LARGE SCALE GENOMIC DNA]</scope>
    <source>
        <tissue evidence="12">Whole body</tissue>
    </source>
</reference>
<feature type="compositionally biased region" description="Low complexity" evidence="10">
    <location>
        <begin position="230"/>
        <end position="243"/>
    </location>
</feature>
<evidence type="ECO:0000256" key="4">
    <source>
        <dbReference type="ARBA" id="ARBA00022771"/>
    </source>
</evidence>
<evidence type="ECO:0000256" key="10">
    <source>
        <dbReference type="SAM" id="MobiDB-lite"/>
    </source>
</evidence>
<gene>
    <name evidence="12" type="ORF">B7P43_G05065</name>
</gene>
<keyword evidence="7" id="KW-0804">Transcription</keyword>
<keyword evidence="4 9" id="KW-0863">Zinc-finger</keyword>
<dbReference type="InterPro" id="IPR013083">
    <property type="entry name" value="Znf_RING/FYVE/PHD"/>
</dbReference>
<evidence type="ECO:0000256" key="1">
    <source>
        <dbReference type="ARBA" id="ARBA00004123"/>
    </source>
</evidence>
<keyword evidence="13" id="KW-1185">Reference proteome</keyword>
<feature type="compositionally biased region" description="Basic residues" evidence="10">
    <location>
        <begin position="174"/>
        <end position="183"/>
    </location>
</feature>
<evidence type="ECO:0000256" key="2">
    <source>
        <dbReference type="ARBA" id="ARBA00022723"/>
    </source>
</evidence>
<dbReference type="InterPro" id="IPR019787">
    <property type="entry name" value="Znf_PHD-finger"/>
</dbReference>
<organism evidence="12 13">
    <name type="scientific">Cryptotermes secundus</name>
    <dbReference type="NCBI Taxonomy" id="105785"/>
    <lineage>
        <taxon>Eukaryota</taxon>
        <taxon>Metazoa</taxon>
        <taxon>Ecdysozoa</taxon>
        <taxon>Arthropoda</taxon>
        <taxon>Hexapoda</taxon>
        <taxon>Insecta</taxon>
        <taxon>Pterygota</taxon>
        <taxon>Neoptera</taxon>
        <taxon>Polyneoptera</taxon>
        <taxon>Dictyoptera</taxon>
        <taxon>Blattodea</taxon>
        <taxon>Blattoidea</taxon>
        <taxon>Termitoidae</taxon>
        <taxon>Kalotermitidae</taxon>
        <taxon>Cryptotermitinae</taxon>
        <taxon>Cryptotermes</taxon>
    </lineage>
</organism>
<evidence type="ECO:0000256" key="9">
    <source>
        <dbReference type="PROSITE-ProRule" id="PRU00146"/>
    </source>
</evidence>
<dbReference type="Proteomes" id="UP000235965">
    <property type="component" value="Unassembled WGS sequence"/>
</dbReference>
<feature type="region of interest" description="Disordered" evidence="10">
    <location>
        <begin position="154"/>
        <end position="286"/>
    </location>
</feature>
<feature type="compositionally biased region" description="Acidic residues" evidence="10">
    <location>
        <begin position="154"/>
        <end position="170"/>
    </location>
</feature>
<name>A0A2J7R1Q1_9NEOP</name>
<comment type="subcellular location">
    <subcellularLocation>
        <location evidence="1">Nucleus</location>
    </subcellularLocation>
</comment>
<comment type="caution">
    <text evidence="12">The sequence shown here is derived from an EMBL/GenBank/DDBJ whole genome shotgun (WGS) entry which is preliminary data.</text>
</comment>
<keyword evidence="2" id="KW-0479">Metal-binding</keyword>
<keyword evidence="6" id="KW-0805">Transcription regulation</keyword>
<dbReference type="InterPro" id="IPR011011">
    <property type="entry name" value="Znf_FYVE_PHD"/>
</dbReference>
<dbReference type="Pfam" id="PF00628">
    <property type="entry name" value="PHD"/>
    <property type="match status" value="2"/>
</dbReference>
<dbReference type="GO" id="GO:0008270">
    <property type="term" value="F:zinc ion binding"/>
    <property type="evidence" value="ECO:0007669"/>
    <property type="project" value="UniProtKB-KW"/>
</dbReference>
<feature type="region of interest" description="Disordered" evidence="10">
    <location>
        <begin position="100"/>
        <end position="134"/>
    </location>
</feature>
<dbReference type="Gene3D" id="3.30.40.10">
    <property type="entry name" value="Zinc/RING finger domain, C3HC4 (zinc finger)"/>
    <property type="match status" value="1"/>
</dbReference>
<keyword evidence="3" id="KW-0677">Repeat</keyword>
<keyword evidence="5" id="KW-0862">Zinc</keyword>
<dbReference type="OrthoDB" id="1903104at2759"/>
<dbReference type="PANTHER" id="PTHR45888:SF5">
    <property type="entry name" value="D4, ISOFORM A"/>
    <property type="match status" value="1"/>
</dbReference>
<dbReference type="PROSITE" id="PS50016">
    <property type="entry name" value="ZF_PHD_2"/>
    <property type="match status" value="2"/>
</dbReference>